<evidence type="ECO:0000256" key="4">
    <source>
        <dbReference type="ARBA" id="ARBA00022737"/>
    </source>
</evidence>
<comment type="caution">
    <text evidence="14">The sequence shown here is derived from an EMBL/GenBank/DDBJ whole genome shotgun (WGS) entry which is preliminary data.</text>
</comment>
<feature type="region of interest" description="Disordered" evidence="12">
    <location>
        <begin position="1"/>
        <end position="55"/>
    </location>
</feature>
<keyword evidence="4" id="KW-0677">Repeat</keyword>
<name>V8N546_OPHHA</name>
<feature type="non-terminal residue" evidence="14">
    <location>
        <position position="1"/>
    </location>
</feature>
<comment type="similarity">
    <text evidence="2">Belongs to the krueppel C2H2-type zinc-finger protein family.</text>
</comment>
<evidence type="ECO:0000256" key="8">
    <source>
        <dbReference type="ARBA" id="ARBA00023125"/>
    </source>
</evidence>
<feature type="compositionally biased region" description="Basic and acidic residues" evidence="12">
    <location>
        <begin position="15"/>
        <end position="33"/>
    </location>
</feature>
<evidence type="ECO:0000256" key="10">
    <source>
        <dbReference type="ARBA" id="ARBA00023242"/>
    </source>
</evidence>
<dbReference type="PROSITE" id="PS00028">
    <property type="entry name" value="ZINC_FINGER_C2H2_1"/>
    <property type="match status" value="1"/>
</dbReference>
<proteinExistence type="inferred from homology"/>
<dbReference type="FunFam" id="3.30.160.60:FF:000812">
    <property type="entry name" value="zinc finger protein 23 isoform X2"/>
    <property type="match status" value="1"/>
</dbReference>
<organism evidence="14 15">
    <name type="scientific">Ophiophagus hannah</name>
    <name type="common">King cobra</name>
    <name type="synonym">Naja hannah</name>
    <dbReference type="NCBI Taxonomy" id="8665"/>
    <lineage>
        <taxon>Eukaryota</taxon>
        <taxon>Metazoa</taxon>
        <taxon>Chordata</taxon>
        <taxon>Craniata</taxon>
        <taxon>Vertebrata</taxon>
        <taxon>Euteleostomi</taxon>
        <taxon>Lepidosauria</taxon>
        <taxon>Squamata</taxon>
        <taxon>Bifurcata</taxon>
        <taxon>Unidentata</taxon>
        <taxon>Episquamata</taxon>
        <taxon>Toxicofera</taxon>
        <taxon>Serpentes</taxon>
        <taxon>Colubroidea</taxon>
        <taxon>Elapidae</taxon>
        <taxon>Elapinae</taxon>
        <taxon>Ophiophagus</taxon>
    </lineage>
</organism>
<protein>
    <recommendedName>
        <fullName evidence="13">C2H2-type domain-containing protein</fullName>
    </recommendedName>
</protein>
<evidence type="ECO:0000256" key="7">
    <source>
        <dbReference type="ARBA" id="ARBA00023015"/>
    </source>
</evidence>
<reference evidence="14 15" key="1">
    <citation type="journal article" date="2013" name="Proc. Natl. Acad. Sci. U.S.A.">
        <title>The king cobra genome reveals dynamic gene evolution and adaptation in the snake venom system.</title>
        <authorList>
            <person name="Vonk F.J."/>
            <person name="Casewell N.R."/>
            <person name="Henkel C.V."/>
            <person name="Heimberg A.M."/>
            <person name="Jansen H.J."/>
            <person name="McCleary R.J."/>
            <person name="Kerkkamp H.M."/>
            <person name="Vos R.A."/>
            <person name="Guerreiro I."/>
            <person name="Calvete J.J."/>
            <person name="Wuster W."/>
            <person name="Woods A.E."/>
            <person name="Logan J.M."/>
            <person name="Harrison R.A."/>
            <person name="Castoe T.A."/>
            <person name="de Koning A.P."/>
            <person name="Pollock D.D."/>
            <person name="Yandell M."/>
            <person name="Calderon D."/>
            <person name="Renjifo C."/>
            <person name="Currier R.B."/>
            <person name="Salgado D."/>
            <person name="Pla D."/>
            <person name="Sanz L."/>
            <person name="Hyder A.S."/>
            <person name="Ribeiro J.M."/>
            <person name="Arntzen J.W."/>
            <person name="van den Thillart G.E."/>
            <person name="Boetzer M."/>
            <person name="Pirovano W."/>
            <person name="Dirks R.P."/>
            <person name="Spaink H.P."/>
            <person name="Duboule D."/>
            <person name="McGlinn E."/>
            <person name="Kini R.M."/>
            <person name="Richardson M.K."/>
        </authorList>
    </citation>
    <scope>NUCLEOTIDE SEQUENCE</scope>
    <source>
        <tissue evidence="14">Blood</tissue>
    </source>
</reference>
<dbReference type="Gene3D" id="3.30.160.60">
    <property type="entry name" value="Classic Zinc Finger"/>
    <property type="match status" value="1"/>
</dbReference>
<dbReference type="GO" id="GO:0008270">
    <property type="term" value="F:zinc ion binding"/>
    <property type="evidence" value="ECO:0007669"/>
    <property type="project" value="UniProtKB-KW"/>
</dbReference>
<dbReference type="SUPFAM" id="SSF57667">
    <property type="entry name" value="beta-beta-alpha zinc fingers"/>
    <property type="match status" value="1"/>
</dbReference>
<keyword evidence="8" id="KW-0238">DNA-binding</keyword>
<gene>
    <name evidence="14" type="ORF">L345_17495</name>
</gene>
<evidence type="ECO:0000256" key="3">
    <source>
        <dbReference type="ARBA" id="ARBA00022723"/>
    </source>
</evidence>
<feature type="non-terminal residue" evidence="14">
    <location>
        <position position="83"/>
    </location>
</feature>
<keyword evidence="15" id="KW-1185">Reference proteome</keyword>
<keyword evidence="10" id="KW-0539">Nucleus</keyword>
<dbReference type="EMBL" id="AZIM01012446">
    <property type="protein sequence ID" value="ETE56793.1"/>
    <property type="molecule type" value="Genomic_DNA"/>
</dbReference>
<keyword evidence="6" id="KW-0862">Zinc</keyword>
<evidence type="ECO:0000313" key="15">
    <source>
        <dbReference type="Proteomes" id="UP000018936"/>
    </source>
</evidence>
<dbReference type="AlphaFoldDB" id="V8N546"/>
<evidence type="ECO:0000256" key="2">
    <source>
        <dbReference type="ARBA" id="ARBA00006991"/>
    </source>
</evidence>
<dbReference type="OrthoDB" id="9041148at2759"/>
<comment type="subcellular location">
    <subcellularLocation>
        <location evidence="1">Nucleus</location>
    </subcellularLocation>
</comment>
<evidence type="ECO:0000256" key="12">
    <source>
        <dbReference type="SAM" id="MobiDB-lite"/>
    </source>
</evidence>
<evidence type="ECO:0000256" key="6">
    <source>
        <dbReference type="ARBA" id="ARBA00022833"/>
    </source>
</evidence>
<evidence type="ECO:0000256" key="11">
    <source>
        <dbReference type="PROSITE-ProRule" id="PRU00042"/>
    </source>
</evidence>
<evidence type="ECO:0000256" key="5">
    <source>
        <dbReference type="ARBA" id="ARBA00022771"/>
    </source>
</evidence>
<sequence length="83" mass="9315">MIVTKDLPGRQLSTDNKKLTRQQPKESMEHGKLLDPPSDTSSTPKNHQKSHECSECGKSFARKSFLLTHRKVHVGSGSSERLE</sequence>
<dbReference type="GO" id="GO:0005634">
    <property type="term" value="C:nucleus"/>
    <property type="evidence" value="ECO:0007669"/>
    <property type="project" value="UniProtKB-SubCell"/>
</dbReference>
<dbReference type="Pfam" id="PF00096">
    <property type="entry name" value="zf-C2H2"/>
    <property type="match status" value="1"/>
</dbReference>
<dbReference type="PROSITE" id="PS50157">
    <property type="entry name" value="ZINC_FINGER_C2H2_2"/>
    <property type="match status" value="1"/>
</dbReference>
<dbReference type="GO" id="GO:0003677">
    <property type="term" value="F:DNA binding"/>
    <property type="evidence" value="ECO:0007669"/>
    <property type="project" value="UniProtKB-KW"/>
</dbReference>
<dbReference type="InterPro" id="IPR013087">
    <property type="entry name" value="Znf_C2H2_type"/>
</dbReference>
<evidence type="ECO:0000259" key="13">
    <source>
        <dbReference type="PROSITE" id="PS50157"/>
    </source>
</evidence>
<keyword evidence="3" id="KW-0479">Metal-binding</keyword>
<feature type="domain" description="C2H2-type" evidence="13">
    <location>
        <begin position="51"/>
        <end position="78"/>
    </location>
</feature>
<evidence type="ECO:0000313" key="14">
    <source>
        <dbReference type="EMBL" id="ETE56793.1"/>
    </source>
</evidence>
<dbReference type="Proteomes" id="UP000018936">
    <property type="component" value="Unassembled WGS sequence"/>
</dbReference>
<accession>V8N546</accession>
<evidence type="ECO:0000256" key="1">
    <source>
        <dbReference type="ARBA" id="ARBA00004123"/>
    </source>
</evidence>
<keyword evidence="7" id="KW-0805">Transcription regulation</keyword>
<evidence type="ECO:0000256" key="9">
    <source>
        <dbReference type="ARBA" id="ARBA00023163"/>
    </source>
</evidence>
<dbReference type="SMART" id="SM00355">
    <property type="entry name" value="ZnF_C2H2"/>
    <property type="match status" value="1"/>
</dbReference>
<keyword evidence="9" id="KW-0804">Transcription</keyword>
<keyword evidence="5 11" id="KW-0863">Zinc-finger</keyword>
<dbReference type="InterPro" id="IPR036236">
    <property type="entry name" value="Znf_C2H2_sf"/>
</dbReference>